<gene>
    <name evidence="2" type="ORF">BWR18_17720</name>
</gene>
<evidence type="ECO:0000313" key="2">
    <source>
        <dbReference type="EMBL" id="APX13983.1"/>
    </source>
</evidence>
<proteinExistence type="predicted"/>
<dbReference type="InterPro" id="IPR038727">
    <property type="entry name" value="NadR/Ttd14_AAA_dom"/>
</dbReference>
<dbReference type="EMBL" id="CP019312">
    <property type="protein sequence ID" value="APX13983.1"/>
    <property type="molecule type" value="Genomic_DNA"/>
</dbReference>
<dbReference type="Gene3D" id="3.40.50.300">
    <property type="entry name" value="P-loop containing nucleotide triphosphate hydrolases"/>
    <property type="match status" value="1"/>
</dbReference>
<sequence length="177" mass="19195">MHRFFVISGCSGGGKSTLLDALAARGFATVSEPGRRIVAEERQGDGKALPWVDPAAFANRAVAMARQDLDAAAAHTGPVFFDRGLIDAAVGLHRETGTSFADTIGPVRPYAPLVFLAPPWPEIYKQDADRQHSLDTAMAEYARLENAYAQLGYQQIHLPKTSPAQRVTFVLDRLAMT</sequence>
<feature type="domain" description="NadR/Ttd14 AAA" evidence="1">
    <location>
        <begin position="5"/>
        <end position="166"/>
    </location>
</feature>
<dbReference type="InterPro" id="IPR027417">
    <property type="entry name" value="P-loop_NTPase"/>
</dbReference>
<dbReference type="AlphaFoldDB" id="A0A1P8N113"/>
<dbReference type="Pfam" id="PF13521">
    <property type="entry name" value="AAA_28"/>
    <property type="match status" value="1"/>
</dbReference>
<evidence type="ECO:0000259" key="1">
    <source>
        <dbReference type="Pfam" id="PF13521"/>
    </source>
</evidence>
<protein>
    <submittedName>
        <fullName evidence="2">ATPase</fullName>
    </submittedName>
</protein>
<dbReference type="OrthoDB" id="5638848at2"/>
<keyword evidence="3" id="KW-1185">Reference proteome</keyword>
<dbReference type="KEGG" id="tom:BWR18_17720"/>
<organism evidence="2 3">
    <name type="scientific">Tateyamaria omphalii</name>
    <dbReference type="NCBI Taxonomy" id="299262"/>
    <lineage>
        <taxon>Bacteria</taxon>
        <taxon>Pseudomonadati</taxon>
        <taxon>Pseudomonadota</taxon>
        <taxon>Alphaproteobacteria</taxon>
        <taxon>Rhodobacterales</taxon>
        <taxon>Roseobacteraceae</taxon>
        <taxon>Tateyamaria</taxon>
    </lineage>
</organism>
<accession>A0A1P8N113</accession>
<dbReference type="Proteomes" id="UP000186336">
    <property type="component" value="Chromosome"/>
</dbReference>
<dbReference type="STRING" id="299262.BWR18_17720"/>
<reference evidence="2 3" key="1">
    <citation type="submission" date="2017-01" db="EMBL/GenBank/DDBJ databases">
        <title>Complete genome of Tateyamaria omphalii DOK1-4 isolated from seawater in Dokdo.</title>
        <authorList>
            <person name="Kim J.H."/>
            <person name="Chi W.-J."/>
        </authorList>
    </citation>
    <scope>NUCLEOTIDE SEQUENCE [LARGE SCALE GENOMIC DNA]</scope>
    <source>
        <strain evidence="2 3">DOK1-4</strain>
    </source>
</reference>
<dbReference type="SUPFAM" id="SSF52540">
    <property type="entry name" value="P-loop containing nucleoside triphosphate hydrolases"/>
    <property type="match status" value="1"/>
</dbReference>
<evidence type="ECO:0000313" key="3">
    <source>
        <dbReference type="Proteomes" id="UP000186336"/>
    </source>
</evidence>
<name>A0A1P8N113_9RHOB</name>